<dbReference type="SUPFAM" id="SSF82714">
    <property type="entry name" value="Multidrug efflux transporter AcrB TolC docking domain, DN and DC subdomains"/>
    <property type="match status" value="2"/>
</dbReference>
<feature type="transmembrane region" description="Helical" evidence="1">
    <location>
        <begin position="986"/>
        <end position="1012"/>
    </location>
</feature>
<proteinExistence type="predicted"/>
<dbReference type="Gene3D" id="3.30.70.1440">
    <property type="entry name" value="Multidrug efflux transporter AcrB pore domain"/>
    <property type="match status" value="1"/>
</dbReference>
<name>A0A6S6SJA3_9BACT</name>
<dbReference type="InterPro" id="IPR001036">
    <property type="entry name" value="Acrflvin-R"/>
</dbReference>
<dbReference type="PANTHER" id="PTHR32063:SF33">
    <property type="entry name" value="RND SUPERFAMILY EFFLUX PUMP PERMEASE COMPONENT"/>
    <property type="match status" value="1"/>
</dbReference>
<organism evidence="2">
    <name type="scientific">uncultured Aureispira sp</name>
    <dbReference type="NCBI Taxonomy" id="1331704"/>
    <lineage>
        <taxon>Bacteria</taxon>
        <taxon>Pseudomonadati</taxon>
        <taxon>Bacteroidota</taxon>
        <taxon>Saprospiria</taxon>
        <taxon>Saprospirales</taxon>
        <taxon>Saprospiraceae</taxon>
        <taxon>Aureispira</taxon>
        <taxon>environmental samples</taxon>
    </lineage>
</organism>
<dbReference type="Gene3D" id="3.30.70.1320">
    <property type="entry name" value="Multidrug efflux transporter AcrB pore domain like"/>
    <property type="match status" value="1"/>
</dbReference>
<feature type="transmembrane region" description="Helical" evidence="1">
    <location>
        <begin position="883"/>
        <end position="903"/>
    </location>
</feature>
<keyword evidence="1" id="KW-0472">Membrane</keyword>
<dbReference type="GO" id="GO:0042910">
    <property type="term" value="F:xenobiotic transmembrane transporter activity"/>
    <property type="evidence" value="ECO:0007669"/>
    <property type="project" value="TreeGrafter"/>
</dbReference>
<protein>
    <submittedName>
        <fullName evidence="2">Acriflavin resistance protein</fullName>
    </submittedName>
</protein>
<evidence type="ECO:0000313" key="2">
    <source>
        <dbReference type="EMBL" id="CAA6805379.1"/>
    </source>
</evidence>
<dbReference type="SUPFAM" id="SSF82866">
    <property type="entry name" value="Multidrug efflux transporter AcrB transmembrane domain"/>
    <property type="match status" value="2"/>
</dbReference>
<feature type="transmembrane region" description="Helical" evidence="1">
    <location>
        <begin position="426"/>
        <end position="446"/>
    </location>
</feature>
<keyword evidence="1" id="KW-1133">Transmembrane helix</keyword>
<dbReference type="Gene3D" id="3.30.2090.10">
    <property type="entry name" value="Multidrug efflux transporter AcrB TolC docking domain, DN and DC subdomains"/>
    <property type="match status" value="2"/>
</dbReference>
<keyword evidence="1" id="KW-0812">Transmembrane</keyword>
<dbReference type="Gene3D" id="1.20.1640.10">
    <property type="entry name" value="Multidrug efflux transporter AcrB transmembrane domain"/>
    <property type="match status" value="2"/>
</dbReference>
<dbReference type="AlphaFoldDB" id="A0A6S6SJA3"/>
<dbReference type="InterPro" id="IPR027463">
    <property type="entry name" value="AcrB_DN_DC_subdom"/>
</dbReference>
<feature type="transmembrane region" description="Helical" evidence="1">
    <location>
        <begin position="12"/>
        <end position="31"/>
    </location>
</feature>
<feature type="transmembrane region" description="Helical" evidence="1">
    <location>
        <begin position="355"/>
        <end position="375"/>
    </location>
</feature>
<gene>
    <name evidence="2" type="ORF">HELGO_WM33819</name>
</gene>
<feature type="transmembrane region" description="Helical" evidence="1">
    <location>
        <begin position="909"/>
        <end position="934"/>
    </location>
</feature>
<dbReference type="Pfam" id="PF00873">
    <property type="entry name" value="ACR_tran"/>
    <property type="match status" value="1"/>
</dbReference>
<dbReference type="GO" id="GO:0005886">
    <property type="term" value="C:plasma membrane"/>
    <property type="evidence" value="ECO:0007669"/>
    <property type="project" value="TreeGrafter"/>
</dbReference>
<feature type="transmembrane region" description="Helical" evidence="1">
    <location>
        <begin position="329"/>
        <end position="348"/>
    </location>
</feature>
<dbReference type="Gene3D" id="3.30.70.1430">
    <property type="entry name" value="Multidrug efflux transporter AcrB pore domain"/>
    <property type="match status" value="2"/>
</dbReference>
<reference evidence="2" key="1">
    <citation type="submission" date="2020-01" db="EMBL/GenBank/DDBJ databases">
        <authorList>
            <person name="Meier V. D."/>
            <person name="Meier V D."/>
        </authorList>
    </citation>
    <scope>NUCLEOTIDE SEQUENCE</scope>
    <source>
        <strain evidence="2">HLG_WM_MAG_10</strain>
    </source>
</reference>
<feature type="transmembrane region" description="Helical" evidence="1">
    <location>
        <begin position="458"/>
        <end position="479"/>
    </location>
</feature>
<dbReference type="SUPFAM" id="SSF82693">
    <property type="entry name" value="Multidrug efflux transporter AcrB pore domain, PN1, PN2, PC1 and PC2 subdomains"/>
    <property type="match status" value="1"/>
</dbReference>
<feature type="transmembrane region" description="Helical" evidence="1">
    <location>
        <begin position="859"/>
        <end position="876"/>
    </location>
</feature>
<dbReference type="EMBL" id="CACVAQ010000107">
    <property type="protein sequence ID" value="CAA6805379.1"/>
    <property type="molecule type" value="Genomic_DNA"/>
</dbReference>
<feature type="transmembrane region" description="Helical" evidence="1">
    <location>
        <begin position="525"/>
        <end position="546"/>
    </location>
</feature>
<feature type="transmembrane region" description="Helical" evidence="1">
    <location>
        <begin position="381"/>
        <end position="406"/>
    </location>
</feature>
<feature type="transmembrane region" description="Helical" evidence="1">
    <location>
        <begin position="955"/>
        <end position="974"/>
    </location>
</feature>
<dbReference type="PRINTS" id="PR00702">
    <property type="entry name" value="ACRIFLAVINRP"/>
</dbReference>
<dbReference type="PANTHER" id="PTHR32063">
    <property type="match status" value="1"/>
</dbReference>
<sequence length="1044" mass="115959">MKKAIQYFIKYHITADVLLLLIGILGVLSAMNIQRSQFPRIESREISIETTYIGASPSEVEKGITLKIEEEIDGLEGIKKVSSTSVENMSTVNVEIFSSYKIENVLSDVKNAIDRVNTFPDDSETPVIYKKERTDAAADIMISGAVDLKTLKAFAERAEQTLLAKKNISKVVISGYPDEEIEIAIQENALDVYQLTFEDVARAVQGSNVELTGGSLEMGDTKITIRAENKAYYAEQLENIIIRTSSGGTNILLKDIATIKNQWADIPQREFYNGKPAVKLQVMSRLSEDIITTAGASKDFIAEFNAENSIVEAFLLRDGSIGIQQRTELLVNNGLIGFVLVLFLLGLFLKPRIAFWVALSIPISIAGMFIIMPFSNVNINMLSLFGLILVIGILVDDGVVIAENIFQKYEKGMPAKVAAIEGVMEVLPSVISAVITTCWFFMLFFLIEGQMGDFMSNIAFVVICTLLFSLIEGFFILPAHIAHSKDLKNGETKNVMERTSTAFFEFLKNKVYGPTLRFCLYNKMIAISTGIVILVLSINLVIGGIVKVTFFPNVDQDNVVVSIKLPAGTTENITQGLLTTIEAEAWKLNTELSAERSDGQKLVESIARSISNSPNEGSLFISLLNGETRNMLSSDFGNQLRDRVGKIYEAESLTYGQKSIFGAAIQVGFVGENMEELRKAKDEFKEILETDPRLKNVEDNDQKGGLEFHIELLPKARSLGVDIATIIRQIRQGYFGYEIQRLQRGTDEVKVWLRYTDQERESFSELLNMKIRVGQNNYPLKELVKLDEKRVALKISHVNNQAKMQVSASLNDPTASATEIFNNARDVIVPKVLAKHPSVKVLYEGQSERAEDTTTSMKRWLPVILLLVFFTLVLTFRSFLQSAIVLILIPFAFIGVVAGHWLHGIPISMLSVFGILAVAGVVINDSLVLVSTMNRLLKDGMGFMDAVQEASISRFRPILLTSVTTVAGLLPIVMETSLQAQFVIPMAISLAYGLLSATFIMLLMLPPLLVVVNDMRRGWKWLWEGETVTARSVEPSVLEEEEEE</sequence>
<evidence type="ECO:0000256" key="1">
    <source>
        <dbReference type="SAM" id="Phobius"/>
    </source>
</evidence>
<accession>A0A6S6SJA3</accession>